<organism evidence="3">
    <name type="scientific">hydrothermal vent metagenome</name>
    <dbReference type="NCBI Taxonomy" id="652676"/>
    <lineage>
        <taxon>unclassified sequences</taxon>
        <taxon>metagenomes</taxon>
        <taxon>ecological metagenomes</taxon>
    </lineage>
</organism>
<dbReference type="PROSITE" id="PS50883">
    <property type="entry name" value="EAL"/>
    <property type="match status" value="1"/>
</dbReference>
<gene>
    <name evidence="3" type="ORF">MNBD_ALPHA06-1407</name>
</gene>
<keyword evidence="1" id="KW-1133">Transmembrane helix</keyword>
<keyword evidence="1" id="KW-0472">Membrane</keyword>
<dbReference type="Pfam" id="PF00563">
    <property type="entry name" value="EAL"/>
    <property type="match status" value="1"/>
</dbReference>
<dbReference type="CDD" id="cd01948">
    <property type="entry name" value="EAL"/>
    <property type="match status" value="1"/>
</dbReference>
<dbReference type="InterPro" id="IPR050706">
    <property type="entry name" value="Cyclic-di-GMP_PDE-like"/>
</dbReference>
<name>A0A3B0RLP3_9ZZZZ</name>
<dbReference type="GO" id="GO:0071111">
    <property type="term" value="F:cyclic-guanylate-specific phosphodiesterase activity"/>
    <property type="evidence" value="ECO:0007669"/>
    <property type="project" value="InterPro"/>
</dbReference>
<feature type="domain" description="EAL" evidence="2">
    <location>
        <begin position="147"/>
        <end position="407"/>
    </location>
</feature>
<sequence>MGRATGFMILCIYALLAVVSALALVRLMDVSAAYSSIMGLVIFLCAAQAHAYAARKIEATDMQNSIAALRENASLLATELQSARQQLAGLSQSVEEESIHRNQAIVSEVQVIEELIEKMGDDFSSRLAETARVGAVQVDQKQGTDDRHLMLTLVREALEAGRVELHLQPIVSLPQRKTYYYESFTRLRDHENNVIMPSDFLRVAEPAGLVSVVDNLLLFRCVQIVRKLTQKDRRIGIVCNISPDSLGDDEFFPQFLDFMRQNVDLAGSLVFELGQKDFVKRTVTEARNMSRLADFGFQFSIDKVETMDFDLADMQRAGVKFLKIDSQLLLTALHSAKGGALPLAPDIRVEDIVPYLARFGIELIGEKVEDEAAVLELLEINAGYAQGHLFGTPRPIREEFLAETDEPLKMTG</sequence>
<proteinExistence type="predicted"/>
<dbReference type="SUPFAM" id="SSF141868">
    <property type="entry name" value="EAL domain-like"/>
    <property type="match status" value="1"/>
</dbReference>
<dbReference type="InterPro" id="IPR001633">
    <property type="entry name" value="EAL_dom"/>
</dbReference>
<protein>
    <recommendedName>
        <fullName evidence="2">EAL domain-containing protein</fullName>
    </recommendedName>
</protein>
<feature type="transmembrane region" description="Helical" evidence="1">
    <location>
        <begin position="33"/>
        <end position="53"/>
    </location>
</feature>
<dbReference type="PANTHER" id="PTHR33121:SF79">
    <property type="entry name" value="CYCLIC DI-GMP PHOSPHODIESTERASE PDED-RELATED"/>
    <property type="match status" value="1"/>
</dbReference>
<dbReference type="SMART" id="SM00052">
    <property type="entry name" value="EAL"/>
    <property type="match status" value="1"/>
</dbReference>
<dbReference type="AlphaFoldDB" id="A0A3B0RLP3"/>
<evidence type="ECO:0000256" key="1">
    <source>
        <dbReference type="SAM" id="Phobius"/>
    </source>
</evidence>
<dbReference type="InterPro" id="IPR035919">
    <property type="entry name" value="EAL_sf"/>
</dbReference>
<reference evidence="3" key="1">
    <citation type="submission" date="2018-06" db="EMBL/GenBank/DDBJ databases">
        <authorList>
            <person name="Zhirakovskaya E."/>
        </authorList>
    </citation>
    <scope>NUCLEOTIDE SEQUENCE</scope>
</reference>
<dbReference type="EMBL" id="UOEE01000085">
    <property type="protein sequence ID" value="VAV89158.1"/>
    <property type="molecule type" value="Genomic_DNA"/>
</dbReference>
<keyword evidence="1" id="KW-0812">Transmembrane</keyword>
<dbReference type="Gene3D" id="3.20.20.450">
    <property type="entry name" value="EAL domain"/>
    <property type="match status" value="1"/>
</dbReference>
<evidence type="ECO:0000259" key="2">
    <source>
        <dbReference type="PROSITE" id="PS50883"/>
    </source>
</evidence>
<feature type="transmembrane region" description="Helical" evidence="1">
    <location>
        <begin position="7"/>
        <end position="27"/>
    </location>
</feature>
<dbReference type="PANTHER" id="PTHR33121">
    <property type="entry name" value="CYCLIC DI-GMP PHOSPHODIESTERASE PDEF"/>
    <property type="match status" value="1"/>
</dbReference>
<evidence type="ECO:0000313" key="3">
    <source>
        <dbReference type="EMBL" id="VAV89158.1"/>
    </source>
</evidence>
<accession>A0A3B0RLP3</accession>